<proteinExistence type="predicted"/>
<evidence type="ECO:0000313" key="1">
    <source>
        <dbReference type="EMBL" id="DAE05623.1"/>
    </source>
</evidence>
<accession>A0A8S5PEK7</accession>
<protein>
    <submittedName>
        <fullName evidence="1">Tail assembly chaperone protein</fullName>
    </submittedName>
</protein>
<reference evidence="1" key="1">
    <citation type="journal article" date="2021" name="Proc. Natl. Acad. Sci. U.S.A.">
        <title>A Catalog of Tens of Thousands of Viruses from Human Metagenomes Reveals Hidden Associations with Chronic Diseases.</title>
        <authorList>
            <person name="Tisza M.J."/>
            <person name="Buck C.B."/>
        </authorList>
    </citation>
    <scope>NUCLEOTIDE SEQUENCE</scope>
    <source>
        <strain evidence="1">CthL03</strain>
    </source>
</reference>
<sequence>MKKTYAVKPKTEIELQFEDGKSINITFGAAAIQHLITDFDGGLSEALESEYTELCARIIYSGSVEHEPEMSFDKAKQIVSNLDLETLTSIIEDFTDSLGKEKKAEIKELQKKSMMEFVTKKSI</sequence>
<dbReference type="EMBL" id="BK015413">
    <property type="protein sequence ID" value="DAE05623.1"/>
    <property type="molecule type" value="Genomic_DNA"/>
</dbReference>
<organism evidence="1">
    <name type="scientific">Siphoviridae sp. cthL03</name>
    <dbReference type="NCBI Taxonomy" id="2825615"/>
    <lineage>
        <taxon>Viruses</taxon>
        <taxon>Duplodnaviria</taxon>
        <taxon>Heunggongvirae</taxon>
        <taxon>Uroviricota</taxon>
        <taxon>Caudoviricetes</taxon>
    </lineage>
</organism>
<name>A0A8S5PEK7_9CAUD</name>